<dbReference type="AlphaFoldDB" id="A0A1G2G3S9"/>
<comment type="similarity">
    <text evidence="1">Belongs to the phD/YefM antitoxin family.</text>
</comment>
<dbReference type="EMBL" id="MHNK01000002">
    <property type="protein sequence ID" value="OGZ44518.1"/>
    <property type="molecule type" value="Genomic_DNA"/>
</dbReference>
<evidence type="ECO:0000313" key="3">
    <source>
        <dbReference type="Proteomes" id="UP000177480"/>
    </source>
</evidence>
<gene>
    <name evidence="2" type="ORF">A2719_05345</name>
</gene>
<name>A0A1G2G3S9_9BACT</name>
<protein>
    <recommendedName>
        <fullName evidence="4">Antitoxin</fullName>
    </recommendedName>
</protein>
<evidence type="ECO:0008006" key="4">
    <source>
        <dbReference type="Google" id="ProtNLM"/>
    </source>
</evidence>
<accession>A0A1G2G3S9</accession>
<dbReference type="SUPFAM" id="SSF143120">
    <property type="entry name" value="YefM-like"/>
    <property type="match status" value="1"/>
</dbReference>
<dbReference type="InterPro" id="IPR036165">
    <property type="entry name" value="YefM-like_sf"/>
</dbReference>
<dbReference type="Proteomes" id="UP000177480">
    <property type="component" value="Unassembled WGS sequence"/>
</dbReference>
<organism evidence="2 3">
    <name type="scientific">Candidatus Ryanbacteria bacterium RIFCSPHIGHO2_01_FULL_45_22</name>
    <dbReference type="NCBI Taxonomy" id="1802114"/>
    <lineage>
        <taxon>Bacteria</taxon>
        <taxon>Candidatus Ryaniibacteriota</taxon>
    </lineage>
</organism>
<evidence type="ECO:0000256" key="1">
    <source>
        <dbReference type="ARBA" id="ARBA00009981"/>
    </source>
</evidence>
<comment type="caution">
    <text evidence="2">The sequence shown here is derived from an EMBL/GenBank/DDBJ whole genome shotgun (WGS) entry which is preliminary data.</text>
</comment>
<sequence length="73" mass="8495">MSNIVGLKELRQNAEKYIKEIQKGRSFLVFRRSRPVFKISSPEDDSEDIWEPIVDFTKIKKGGVSIKELLSRL</sequence>
<proteinExistence type="inferred from homology"/>
<evidence type="ECO:0000313" key="2">
    <source>
        <dbReference type="EMBL" id="OGZ44518.1"/>
    </source>
</evidence>
<dbReference type="STRING" id="1802114.A2719_05345"/>
<reference evidence="2 3" key="1">
    <citation type="journal article" date="2016" name="Nat. Commun.">
        <title>Thousands of microbial genomes shed light on interconnected biogeochemical processes in an aquifer system.</title>
        <authorList>
            <person name="Anantharaman K."/>
            <person name="Brown C.T."/>
            <person name="Hug L.A."/>
            <person name="Sharon I."/>
            <person name="Castelle C.J."/>
            <person name="Probst A.J."/>
            <person name="Thomas B.C."/>
            <person name="Singh A."/>
            <person name="Wilkins M.J."/>
            <person name="Karaoz U."/>
            <person name="Brodie E.L."/>
            <person name="Williams K.H."/>
            <person name="Hubbard S.S."/>
            <person name="Banfield J.F."/>
        </authorList>
    </citation>
    <scope>NUCLEOTIDE SEQUENCE [LARGE SCALE GENOMIC DNA]</scope>
</reference>